<dbReference type="Proteomes" id="UP000784294">
    <property type="component" value="Unassembled WGS sequence"/>
</dbReference>
<evidence type="ECO:0000313" key="2">
    <source>
        <dbReference type="EMBL" id="VEL26607.1"/>
    </source>
</evidence>
<dbReference type="InterPro" id="IPR000719">
    <property type="entry name" value="Prot_kinase_dom"/>
</dbReference>
<sequence>MPVSLRLLNIQDYILLHPIVPFSLEQSMRRHPFIFASFSGRCPAFVICYDIKPENLAIERSGHLKLIDFGSAIRLDSDGKVGKFFSNERALKDKLYIFFESM</sequence>
<dbReference type="OrthoDB" id="347657at2759"/>
<gene>
    <name evidence="2" type="ORF">PXEA_LOCUS20047</name>
</gene>
<dbReference type="SUPFAM" id="SSF56112">
    <property type="entry name" value="Protein kinase-like (PK-like)"/>
    <property type="match status" value="1"/>
</dbReference>
<comment type="caution">
    <text evidence="2">The sequence shown here is derived from an EMBL/GenBank/DDBJ whole genome shotgun (WGS) entry which is preliminary data.</text>
</comment>
<name>A0A3S5A3A8_9PLAT</name>
<accession>A0A3S5A3A8</accession>
<proteinExistence type="predicted"/>
<keyword evidence="3" id="KW-1185">Reference proteome</keyword>
<dbReference type="GO" id="GO:0004672">
    <property type="term" value="F:protein kinase activity"/>
    <property type="evidence" value="ECO:0007669"/>
    <property type="project" value="InterPro"/>
</dbReference>
<dbReference type="Gene3D" id="1.10.510.10">
    <property type="entry name" value="Transferase(Phosphotransferase) domain 1"/>
    <property type="match status" value="1"/>
</dbReference>
<dbReference type="InterPro" id="IPR011009">
    <property type="entry name" value="Kinase-like_dom_sf"/>
</dbReference>
<feature type="domain" description="Protein kinase" evidence="1">
    <location>
        <begin position="1"/>
        <end position="102"/>
    </location>
</feature>
<organism evidence="2 3">
    <name type="scientific">Protopolystoma xenopodis</name>
    <dbReference type="NCBI Taxonomy" id="117903"/>
    <lineage>
        <taxon>Eukaryota</taxon>
        <taxon>Metazoa</taxon>
        <taxon>Spiralia</taxon>
        <taxon>Lophotrochozoa</taxon>
        <taxon>Platyhelminthes</taxon>
        <taxon>Monogenea</taxon>
        <taxon>Polyopisthocotylea</taxon>
        <taxon>Polystomatidea</taxon>
        <taxon>Polystomatidae</taxon>
        <taxon>Protopolystoma</taxon>
    </lineage>
</organism>
<dbReference type="AlphaFoldDB" id="A0A3S5A3A8"/>
<dbReference type="GO" id="GO:0005524">
    <property type="term" value="F:ATP binding"/>
    <property type="evidence" value="ECO:0007669"/>
    <property type="project" value="InterPro"/>
</dbReference>
<dbReference type="PROSITE" id="PS50011">
    <property type="entry name" value="PROTEIN_KINASE_DOM"/>
    <property type="match status" value="1"/>
</dbReference>
<protein>
    <recommendedName>
        <fullName evidence="1">Protein kinase domain-containing protein</fullName>
    </recommendedName>
</protein>
<evidence type="ECO:0000259" key="1">
    <source>
        <dbReference type="PROSITE" id="PS50011"/>
    </source>
</evidence>
<evidence type="ECO:0000313" key="3">
    <source>
        <dbReference type="Proteomes" id="UP000784294"/>
    </source>
</evidence>
<dbReference type="EMBL" id="CAAALY010081466">
    <property type="protein sequence ID" value="VEL26607.1"/>
    <property type="molecule type" value="Genomic_DNA"/>
</dbReference>
<reference evidence="2" key="1">
    <citation type="submission" date="2018-11" db="EMBL/GenBank/DDBJ databases">
        <authorList>
            <consortium name="Pathogen Informatics"/>
        </authorList>
    </citation>
    <scope>NUCLEOTIDE SEQUENCE</scope>
</reference>